<keyword evidence="3" id="KW-0862">Zinc</keyword>
<feature type="compositionally biased region" description="Basic and acidic residues" evidence="5">
    <location>
        <begin position="235"/>
        <end position="248"/>
    </location>
</feature>
<feature type="region of interest" description="Disordered" evidence="5">
    <location>
        <begin position="184"/>
        <end position="210"/>
    </location>
</feature>
<evidence type="ECO:0000256" key="2">
    <source>
        <dbReference type="ARBA" id="ARBA00022771"/>
    </source>
</evidence>
<feature type="region of interest" description="Disordered" evidence="5">
    <location>
        <begin position="112"/>
        <end position="132"/>
    </location>
</feature>
<evidence type="ECO:0000313" key="7">
    <source>
        <dbReference type="EMBL" id="KAJ7954790.1"/>
    </source>
</evidence>
<feature type="compositionally biased region" description="Basic residues" evidence="5">
    <location>
        <begin position="285"/>
        <end position="295"/>
    </location>
</feature>
<feature type="region of interest" description="Disordered" evidence="5">
    <location>
        <begin position="233"/>
        <end position="302"/>
    </location>
</feature>
<dbReference type="PROSITE" id="PS50089">
    <property type="entry name" value="ZF_RING_2"/>
    <property type="match status" value="1"/>
</dbReference>
<dbReference type="InterPro" id="IPR013083">
    <property type="entry name" value="Znf_RING/FYVE/PHD"/>
</dbReference>
<dbReference type="KEGG" id="qsa:O6P43_021489"/>
<feature type="compositionally biased region" description="Polar residues" evidence="5">
    <location>
        <begin position="184"/>
        <end position="195"/>
    </location>
</feature>
<comment type="caution">
    <text evidence="7">The sequence shown here is derived from an EMBL/GenBank/DDBJ whole genome shotgun (WGS) entry which is preliminary data.</text>
</comment>
<dbReference type="Proteomes" id="UP001163823">
    <property type="component" value="Chromosome 9"/>
</dbReference>
<keyword evidence="2 4" id="KW-0863">Zinc-finger</keyword>
<dbReference type="SUPFAM" id="SSF57850">
    <property type="entry name" value="RING/U-box"/>
    <property type="match status" value="1"/>
</dbReference>
<dbReference type="EMBL" id="JARAOO010000009">
    <property type="protein sequence ID" value="KAJ7954790.1"/>
    <property type="molecule type" value="Genomic_DNA"/>
</dbReference>
<keyword evidence="1" id="KW-0479">Metal-binding</keyword>
<evidence type="ECO:0000256" key="1">
    <source>
        <dbReference type="ARBA" id="ARBA00022723"/>
    </source>
</evidence>
<dbReference type="Gene3D" id="3.30.40.10">
    <property type="entry name" value="Zinc/RING finger domain, C3HC4 (zinc finger)"/>
    <property type="match status" value="1"/>
</dbReference>
<feature type="domain" description="RING-type" evidence="6">
    <location>
        <begin position="21"/>
        <end position="62"/>
    </location>
</feature>
<dbReference type="CDD" id="cd16525">
    <property type="entry name" value="RING-HC_PCGF"/>
    <property type="match status" value="1"/>
</dbReference>
<dbReference type="Pfam" id="PF13923">
    <property type="entry name" value="zf-C3HC4_2"/>
    <property type="match status" value="1"/>
</dbReference>
<name>A0AAD7LCJ5_QUISA</name>
<dbReference type="PANTHER" id="PTHR46293">
    <property type="entry name" value="E3 UBIQUITIN PROTEIN LIGASE DRIP1"/>
    <property type="match status" value="1"/>
</dbReference>
<dbReference type="AlphaFoldDB" id="A0AAD7LCJ5"/>
<dbReference type="InterPro" id="IPR044807">
    <property type="entry name" value="DRIP1-like"/>
</dbReference>
<organism evidence="7 8">
    <name type="scientific">Quillaja saponaria</name>
    <name type="common">Soap bark tree</name>
    <dbReference type="NCBI Taxonomy" id="32244"/>
    <lineage>
        <taxon>Eukaryota</taxon>
        <taxon>Viridiplantae</taxon>
        <taxon>Streptophyta</taxon>
        <taxon>Embryophyta</taxon>
        <taxon>Tracheophyta</taxon>
        <taxon>Spermatophyta</taxon>
        <taxon>Magnoliopsida</taxon>
        <taxon>eudicotyledons</taxon>
        <taxon>Gunneridae</taxon>
        <taxon>Pentapetalae</taxon>
        <taxon>rosids</taxon>
        <taxon>fabids</taxon>
        <taxon>Fabales</taxon>
        <taxon>Quillajaceae</taxon>
        <taxon>Quillaja</taxon>
    </lineage>
</organism>
<reference evidence="7" key="1">
    <citation type="journal article" date="2023" name="Science">
        <title>Elucidation of the pathway for biosynthesis of saponin adjuvants from the soapbark tree.</title>
        <authorList>
            <person name="Reed J."/>
            <person name="Orme A."/>
            <person name="El-Demerdash A."/>
            <person name="Owen C."/>
            <person name="Martin L.B.B."/>
            <person name="Misra R.C."/>
            <person name="Kikuchi S."/>
            <person name="Rejzek M."/>
            <person name="Martin A.C."/>
            <person name="Harkess A."/>
            <person name="Leebens-Mack J."/>
            <person name="Louveau T."/>
            <person name="Stephenson M.J."/>
            <person name="Osbourn A."/>
        </authorList>
    </citation>
    <scope>NUCLEOTIDE SEQUENCE</scope>
    <source>
        <strain evidence="7">S10</strain>
    </source>
</reference>
<dbReference type="SMART" id="SM00184">
    <property type="entry name" value="RING"/>
    <property type="match status" value="1"/>
</dbReference>
<evidence type="ECO:0000256" key="3">
    <source>
        <dbReference type="ARBA" id="ARBA00022833"/>
    </source>
</evidence>
<sequence length="430" mass="48087">MTTTNQRTKVERVKLEACLTCPLCNKLFREATTISECLHTFCRKCIYKKITDEDLHCCPICNVDLGVAPREKLRADNYLQDLRDKIFSRERKMAKESEALLSAPLPTKRKEKSLSSFGVGKPRLPSHSGVTVRRAKSMARNIPVAQESTLCISEPYIVVEDDKQDEDCCETEISSKIAQLSMQNSPNTYSSTQHMPNKVSEDTEPWTGTADLRKPLSHLVDTTRKTKSKFIMQGDADKPVPEDSHANEAHLGTPKVKENGNNLKVHDDGNGNVSAPAPSGSVKPNRSRRAQKRKASVPERLNVPEQTVVDTDRNCNRRSSPIWFSLVAADNQEGDASLPQISSCYLRVKDGSLPISYIKRYLMRKLDLASETEVEVSLGGQPLVSTLQLHQLVDFWLHTLPTSETINTSVGSTAENFVMVLSYCRKVQLR</sequence>
<gene>
    <name evidence="7" type="ORF">O6P43_021489</name>
</gene>
<proteinExistence type="predicted"/>
<keyword evidence="8" id="KW-1185">Reference proteome</keyword>
<dbReference type="GO" id="GO:0004842">
    <property type="term" value="F:ubiquitin-protein transferase activity"/>
    <property type="evidence" value="ECO:0007669"/>
    <property type="project" value="InterPro"/>
</dbReference>
<dbReference type="InterPro" id="IPR017907">
    <property type="entry name" value="Znf_RING_CS"/>
</dbReference>
<dbReference type="GO" id="GO:0008270">
    <property type="term" value="F:zinc ion binding"/>
    <property type="evidence" value="ECO:0007669"/>
    <property type="project" value="UniProtKB-KW"/>
</dbReference>
<dbReference type="PROSITE" id="PS00518">
    <property type="entry name" value="ZF_RING_1"/>
    <property type="match status" value="1"/>
</dbReference>
<dbReference type="PANTHER" id="PTHR46293:SF3">
    <property type="entry name" value="E3 UBIQUITIN PROTEIN LIGASE DRIPH-RELATED"/>
    <property type="match status" value="1"/>
</dbReference>
<evidence type="ECO:0000259" key="6">
    <source>
        <dbReference type="PROSITE" id="PS50089"/>
    </source>
</evidence>
<accession>A0AAD7LCJ5</accession>
<dbReference type="InterPro" id="IPR001841">
    <property type="entry name" value="Znf_RING"/>
</dbReference>
<protein>
    <submittedName>
        <fullName evidence="7">E3 ubiquitin protein ligase DRIP2</fullName>
    </submittedName>
</protein>
<evidence type="ECO:0000256" key="4">
    <source>
        <dbReference type="PROSITE-ProRule" id="PRU00175"/>
    </source>
</evidence>
<evidence type="ECO:0000313" key="8">
    <source>
        <dbReference type="Proteomes" id="UP001163823"/>
    </source>
</evidence>
<evidence type="ECO:0000256" key="5">
    <source>
        <dbReference type="SAM" id="MobiDB-lite"/>
    </source>
</evidence>